<dbReference type="AlphaFoldDB" id="A0A1B8GLY9"/>
<evidence type="ECO:0000313" key="2">
    <source>
        <dbReference type="EMBL" id="OBT96850.2"/>
    </source>
</evidence>
<evidence type="ECO:0000256" key="1">
    <source>
        <dbReference type="SAM" id="MobiDB-lite"/>
    </source>
</evidence>
<reference evidence="3" key="2">
    <citation type="journal article" date="2018" name="Nat. Commun.">
        <title>Extreme sensitivity to ultraviolet light in the fungal pathogen causing white-nose syndrome of bats.</title>
        <authorList>
            <person name="Palmer J.M."/>
            <person name="Drees K.P."/>
            <person name="Foster J.T."/>
            <person name="Lindner D.L."/>
        </authorList>
    </citation>
    <scope>NUCLEOTIDE SEQUENCE [LARGE SCALE GENOMIC DNA]</scope>
    <source>
        <strain evidence="3">UAMH 10579</strain>
    </source>
</reference>
<dbReference type="RefSeq" id="XP_018130583.2">
    <property type="nucleotide sequence ID" value="XM_018274999.2"/>
</dbReference>
<proteinExistence type="predicted"/>
<feature type="compositionally biased region" description="Pro residues" evidence="1">
    <location>
        <begin position="10"/>
        <end position="27"/>
    </location>
</feature>
<evidence type="ECO:0000313" key="3">
    <source>
        <dbReference type="Proteomes" id="UP000091956"/>
    </source>
</evidence>
<reference evidence="2 3" key="1">
    <citation type="submission" date="2016-03" db="EMBL/GenBank/DDBJ databases">
        <title>Comparative genomics of Pseudogymnoascus destructans, the fungus causing white-nose syndrome of bats.</title>
        <authorList>
            <person name="Palmer J.M."/>
            <person name="Drees K.P."/>
            <person name="Foster J.T."/>
            <person name="Lindner D.L."/>
        </authorList>
    </citation>
    <scope>NUCLEOTIDE SEQUENCE [LARGE SCALE GENOMIC DNA]</scope>
    <source>
        <strain evidence="2 3">UAMH 10579</strain>
    </source>
</reference>
<keyword evidence="3" id="KW-1185">Reference proteome</keyword>
<dbReference type="Pfam" id="PF20174">
    <property type="entry name" value="DUF6540"/>
    <property type="match status" value="1"/>
</dbReference>
<dbReference type="Proteomes" id="UP000091956">
    <property type="component" value="Unassembled WGS sequence"/>
</dbReference>
<sequence>MAPTTTPSSPAMPPTPTPPEPISSAPPPGQTILYNVYRIYITQGTGPLHQGIALVPAQLPSQTAGRFYHVTGTVGLGMDYQCRPAEKFGLNPAFKSAVLMFQMPKSLLAEFEAIATSVPPPHDPRVLLERNPEPPARDCGAWVTEVLDRAGTLLRDKGVDL</sequence>
<gene>
    <name evidence="2" type="ORF">VE01_05536</name>
</gene>
<dbReference type="GeneID" id="28838922"/>
<organism evidence="2 3">
    <name type="scientific">Pseudogymnoascus verrucosus</name>
    <dbReference type="NCBI Taxonomy" id="342668"/>
    <lineage>
        <taxon>Eukaryota</taxon>
        <taxon>Fungi</taxon>
        <taxon>Dikarya</taxon>
        <taxon>Ascomycota</taxon>
        <taxon>Pezizomycotina</taxon>
        <taxon>Leotiomycetes</taxon>
        <taxon>Thelebolales</taxon>
        <taxon>Thelebolaceae</taxon>
        <taxon>Pseudogymnoascus</taxon>
    </lineage>
</organism>
<feature type="region of interest" description="Disordered" evidence="1">
    <location>
        <begin position="1"/>
        <end position="27"/>
    </location>
</feature>
<accession>A0A1B8GLY9</accession>
<name>A0A1B8GLY9_9PEZI</name>
<dbReference type="STRING" id="342668.A0A1B8GLY9"/>
<dbReference type="InterPro" id="IPR046670">
    <property type="entry name" value="DUF6540"/>
</dbReference>
<dbReference type="EMBL" id="KV460225">
    <property type="protein sequence ID" value="OBT96850.2"/>
    <property type="molecule type" value="Genomic_DNA"/>
</dbReference>
<protein>
    <submittedName>
        <fullName evidence="2">Uncharacterized protein</fullName>
    </submittedName>
</protein>